<gene>
    <name evidence="1" type="ORF">IBL28_20960</name>
</gene>
<dbReference type="SUPFAM" id="SSF51206">
    <property type="entry name" value="cAMP-binding domain-like"/>
    <property type="match status" value="1"/>
</dbReference>
<sequence length="197" mass="23465">MHKTKEQLLKYVQNFVSLTDIEAEQFALSFEEVKVKKRQFIVQPNFINRHRAFVVKGAFRTYAITDNGQEHTLQFAIENWWVSDFNSYIYQYPATLFIIALEDSTILQIQYVKEQELKNSNHKFETFFRIMAEKGLAFEHRRILFNLSHPAEARYENFLLNYPNFVQRVPQYALASYLGMSTEFLSRIRNKQGNRKS</sequence>
<dbReference type="AlphaFoldDB" id="A0A926JVP3"/>
<comment type="caution">
    <text evidence="1">The sequence shown here is derived from an EMBL/GenBank/DDBJ whole genome shotgun (WGS) entry which is preliminary data.</text>
</comment>
<evidence type="ECO:0000313" key="2">
    <source>
        <dbReference type="Proteomes" id="UP000653730"/>
    </source>
</evidence>
<evidence type="ECO:0000313" key="1">
    <source>
        <dbReference type="EMBL" id="MBC9798450.1"/>
    </source>
</evidence>
<organism evidence="1 2">
    <name type="scientific">Sinomicrobium weinanense</name>
    <dbReference type="NCBI Taxonomy" id="2842200"/>
    <lineage>
        <taxon>Bacteria</taxon>
        <taxon>Pseudomonadati</taxon>
        <taxon>Bacteroidota</taxon>
        <taxon>Flavobacteriia</taxon>
        <taxon>Flavobacteriales</taxon>
        <taxon>Flavobacteriaceae</taxon>
        <taxon>Sinomicrobium</taxon>
    </lineage>
</organism>
<keyword evidence="2" id="KW-1185">Reference proteome</keyword>
<accession>A0A926JVP3</accession>
<dbReference type="Proteomes" id="UP000653730">
    <property type="component" value="Unassembled WGS sequence"/>
</dbReference>
<name>A0A926JVP3_9FLAO</name>
<reference evidence="1 2" key="1">
    <citation type="submission" date="2020-09" db="EMBL/GenBank/DDBJ databases">
        <title>Sinomicrobium weinanense sp. nov., a halophilic bacteria isolated from saline-alkali soil.</title>
        <authorList>
            <person name="Wu P."/>
            <person name="Ren H."/>
            <person name="Mei Y."/>
            <person name="Liang Y."/>
            <person name="Chen Z."/>
        </authorList>
    </citation>
    <scope>NUCLEOTIDE SEQUENCE [LARGE SCALE GENOMIC DNA]</scope>
    <source>
        <strain evidence="1 2">FJxs</strain>
    </source>
</reference>
<proteinExistence type="predicted"/>
<dbReference type="EMBL" id="JACVDC010000118">
    <property type="protein sequence ID" value="MBC9798450.1"/>
    <property type="molecule type" value="Genomic_DNA"/>
</dbReference>
<dbReference type="Gene3D" id="2.60.120.10">
    <property type="entry name" value="Jelly Rolls"/>
    <property type="match status" value="1"/>
</dbReference>
<dbReference type="InterPro" id="IPR014710">
    <property type="entry name" value="RmlC-like_jellyroll"/>
</dbReference>
<dbReference type="InterPro" id="IPR018490">
    <property type="entry name" value="cNMP-bd_dom_sf"/>
</dbReference>
<protein>
    <submittedName>
        <fullName evidence="1">Crp/Fnr family transcriptional regulator</fullName>
    </submittedName>
</protein>